<evidence type="ECO:0000256" key="14">
    <source>
        <dbReference type="ARBA" id="ARBA00023136"/>
    </source>
</evidence>
<evidence type="ECO:0000256" key="10">
    <source>
        <dbReference type="ARBA" id="ARBA00022989"/>
    </source>
</evidence>
<dbReference type="EC" id="7.1.1.2" evidence="3 16"/>
<proteinExistence type="inferred from homology"/>
<feature type="transmembrane region" description="Helical" evidence="16">
    <location>
        <begin position="6"/>
        <end position="26"/>
    </location>
</feature>
<organism evidence="17">
    <name type="scientific">Sigara septemlineata</name>
    <dbReference type="NCBI Taxonomy" id="575837"/>
    <lineage>
        <taxon>Eukaryota</taxon>
        <taxon>Metazoa</taxon>
        <taxon>Ecdysozoa</taxon>
        <taxon>Arthropoda</taxon>
        <taxon>Hexapoda</taxon>
        <taxon>Insecta</taxon>
        <taxon>Pterygota</taxon>
        <taxon>Neoptera</taxon>
        <taxon>Paraneoptera</taxon>
        <taxon>Hemiptera</taxon>
        <taxon>Heteroptera</taxon>
        <taxon>Panheteroptera</taxon>
        <taxon>Nepomorpha</taxon>
        <taxon>Corixidae</taxon>
        <taxon>Corixinae</taxon>
        <taxon>Sigara</taxon>
    </lineage>
</organism>
<dbReference type="PANTHER" id="PTHR11434">
    <property type="entry name" value="NADH-UBIQUINONE OXIDOREDUCTASE SUBUNIT ND4L"/>
    <property type="match status" value="1"/>
</dbReference>
<keyword evidence="8 16" id="KW-1278">Translocase</keyword>
<dbReference type="AlphaFoldDB" id="C5HIJ4"/>
<evidence type="ECO:0000256" key="16">
    <source>
        <dbReference type="RuleBase" id="RU004419"/>
    </source>
</evidence>
<accession>C5HIJ4</accession>
<dbReference type="GO" id="GO:0005743">
    <property type="term" value="C:mitochondrial inner membrane"/>
    <property type="evidence" value="ECO:0007669"/>
    <property type="project" value="UniProtKB-SubCell"/>
</dbReference>
<gene>
    <name evidence="17" type="primary">ND4L</name>
</gene>
<dbReference type="PANTHER" id="PTHR11434:SF0">
    <property type="entry name" value="NADH-UBIQUINONE OXIDOREDUCTASE CHAIN 4L"/>
    <property type="match status" value="1"/>
</dbReference>
<evidence type="ECO:0000256" key="13">
    <source>
        <dbReference type="ARBA" id="ARBA00023128"/>
    </source>
</evidence>
<geneLocation type="mitochondrion" evidence="17"/>
<evidence type="ECO:0000256" key="7">
    <source>
        <dbReference type="ARBA" id="ARBA00022692"/>
    </source>
</evidence>
<keyword evidence="7 16" id="KW-0812">Transmembrane</keyword>
<comment type="similarity">
    <text evidence="2 16">Belongs to the complex I subunit 4L family.</text>
</comment>
<dbReference type="InterPro" id="IPR039428">
    <property type="entry name" value="NUOK/Mnh_C1-like"/>
</dbReference>
<dbReference type="GO" id="GO:0016651">
    <property type="term" value="F:oxidoreductase activity, acting on NAD(P)H"/>
    <property type="evidence" value="ECO:0007669"/>
    <property type="project" value="InterPro"/>
</dbReference>
<dbReference type="Pfam" id="PF00420">
    <property type="entry name" value="Oxidored_q2"/>
    <property type="match status" value="1"/>
</dbReference>
<evidence type="ECO:0000256" key="4">
    <source>
        <dbReference type="ARBA" id="ARBA00016612"/>
    </source>
</evidence>
<name>C5HIJ4_9HEMI</name>
<sequence length="103" mass="12009">MNYFLMNFDLINYLILIMMFSGISVFCSKRKHLLLTLLSLEYLVLIIFFMFFIFMLNMVMEGYFVLVFLTFSVCEGALGLGILVSLIRCHGNDNMMSLSSLMW</sequence>
<dbReference type="GO" id="GO:0042773">
    <property type="term" value="P:ATP synthesis coupled electron transport"/>
    <property type="evidence" value="ECO:0007669"/>
    <property type="project" value="UniProtKB-UniRule"/>
</dbReference>
<comment type="catalytic activity">
    <reaction evidence="15 16">
        <text>a ubiquinone + NADH + 5 H(+)(in) = a ubiquinol + NAD(+) + 4 H(+)(out)</text>
        <dbReference type="Rhea" id="RHEA:29091"/>
        <dbReference type="Rhea" id="RHEA-COMP:9565"/>
        <dbReference type="Rhea" id="RHEA-COMP:9566"/>
        <dbReference type="ChEBI" id="CHEBI:15378"/>
        <dbReference type="ChEBI" id="CHEBI:16389"/>
        <dbReference type="ChEBI" id="CHEBI:17976"/>
        <dbReference type="ChEBI" id="CHEBI:57540"/>
        <dbReference type="ChEBI" id="CHEBI:57945"/>
        <dbReference type="EC" id="7.1.1.2"/>
    </reaction>
</comment>
<keyword evidence="10 16" id="KW-1133">Transmembrane helix</keyword>
<dbReference type="GO" id="GO:0008137">
    <property type="term" value="F:NADH dehydrogenase (ubiquinone) activity"/>
    <property type="evidence" value="ECO:0007669"/>
    <property type="project" value="UniProtKB-EC"/>
</dbReference>
<evidence type="ECO:0000313" key="17">
    <source>
        <dbReference type="EMBL" id="ACJ69439.1"/>
    </source>
</evidence>
<protein>
    <recommendedName>
        <fullName evidence="4 16">NADH-ubiquinone oxidoreductase chain 4L</fullName>
        <ecNumber evidence="3 16">7.1.1.2</ecNumber>
    </recommendedName>
</protein>
<keyword evidence="13 16" id="KW-0496">Mitochondrion</keyword>
<evidence type="ECO:0000256" key="15">
    <source>
        <dbReference type="ARBA" id="ARBA00049551"/>
    </source>
</evidence>
<evidence type="ECO:0000256" key="11">
    <source>
        <dbReference type="ARBA" id="ARBA00023027"/>
    </source>
</evidence>
<keyword evidence="6 16" id="KW-0679">Respiratory chain</keyword>
<keyword evidence="16" id="KW-0999">Mitochondrion inner membrane</keyword>
<dbReference type="GO" id="GO:0030964">
    <property type="term" value="C:NADH dehydrogenase complex"/>
    <property type="evidence" value="ECO:0007669"/>
    <property type="project" value="TreeGrafter"/>
</dbReference>
<evidence type="ECO:0000256" key="3">
    <source>
        <dbReference type="ARBA" id="ARBA00012944"/>
    </source>
</evidence>
<keyword evidence="11 16" id="KW-0520">NAD</keyword>
<evidence type="ECO:0000256" key="12">
    <source>
        <dbReference type="ARBA" id="ARBA00023075"/>
    </source>
</evidence>
<dbReference type="Gene3D" id="1.10.287.3510">
    <property type="match status" value="1"/>
</dbReference>
<evidence type="ECO:0000256" key="8">
    <source>
        <dbReference type="ARBA" id="ARBA00022967"/>
    </source>
</evidence>
<evidence type="ECO:0000256" key="5">
    <source>
        <dbReference type="ARBA" id="ARBA00022448"/>
    </source>
</evidence>
<keyword evidence="5 16" id="KW-0813">Transport</keyword>
<keyword evidence="12 16" id="KW-0830">Ubiquinone</keyword>
<feature type="transmembrane region" description="Helical" evidence="16">
    <location>
        <begin position="33"/>
        <end position="56"/>
    </location>
</feature>
<evidence type="ECO:0000256" key="9">
    <source>
        <dbReference type="ARBA" id="ARBA00022982"/>
    </source>
</evidence>
<dbReference type="EMBL" id="FJ456941">
    <property type="protein sequence ID" value="ACJ69439.1"/>
    <property type="molecule type" value="Genomic_DNA"/>
</dbReference>
<keyword evidence="9 16" id="KW-0249">Electron transport</keyword>
<keyword evidence="14 16" id="KW-0472">Membrane</keyword>
<evidence type="ECO:0000256" key="2">
    <source>
        <dbReference type="ARBA" id="ARBA00010519"/>
    </source>
</evidence>
<comment type="subcellular location">
    <subcellularLocation>
        <location evidence="16">Mitochondrion inner membrane</location>
        <topology evidence="16">Multi-pass membrane protein</topology>
    </subcellularLocation>
    <subcellularLocation>
        <location evidence="1">Mitochondrion membrane</location>
        <topology evidence="1">Multi-pass membrane protein</topology>
    </subcellularLocation>
</comment>
<dbReference type="InterPro" id="IPR001133">
    <property type="entry name" value="NADH_UbQ_OxRdtase_chain4L/K"/>
</dbReference>
<evidence type="ECO:0000256" key="6">
    <source>
        <dbReference type="ARBA" id="ARBA00022660"/>
    </source>
</evidence>
<comment type="function">
    <text evidence="16">Core subunit of the mitochondrial membrane respiratory chain NADH dehydrogenase (Complex I) which catalyzes electron transfer from NADH through the respiratory chain, using ubiquinone as an electron acceptor.</text>
</comment>
<evidence type="ECO:0000256" key="1">
    <source>
        <dbReference type="ARBA" id="ARBA00004225"/>
    </source>
</evidence>
<feature type="transmembrane region" description="Helical" evidence="16">
    <location>
        <begin position="62"/>
        <end position="87"/>
    </location>
</feature>
<reference evidence="17" key="1">
    <citation type="journal article" date="2009" name="BMC Evol. Biol.">
        <title>Phylogenetic analysis of the true water bugs (Insecta: Hemiptera: Heteroptera: Nepomorpha): evidence from mitochondrial genomes.</title>
        <authorList>
            <person name="Hua J."/>
            <person name="Li M."/>
            <person name="Dong P."/>
            <person name="Cui Y."/>
            <person name="Xie Q."/>
            <person name="Bu W."/>
        </authorList>
    </citation>
    <scope>NUCLEOTIDE SEQUENCE</scope>
</reference>